<dbReference type="InterPro" id="IPR035906">
    <property type="entry name" value="MetI-like_sf"/>
</dbReference>
<protein>
    <submittedName>
        <fullName evidence="9">Peptide ABC transporter permease</fullName>
    </submittedName>
</protein>
<keyword evidence="10" id="KW-1185">Reference proteome</keyword>
<evidence type="ECO:0000256" key="5">
    <source>
        <dbReference type="ARBA" id="ARBA00022989"/>
    </source>
</evidence>
<accession>A0A917QS55</accession>
<reference evidence="9" key="2">
    <citation type="submission" date="2020-09" db="EMBL/GenBank/DDBJ databases">
        <authorList>
            <person name="Sun Q."/>
            <person name="Zhou Y."/>
        </authorList>
    </citation>
    <scope>NUCLEOTIDE SEQUENCE</scope>
    <source>
        <strain evidence="9">CGMCC 4.7278</strain>
    </source>
</reference>
<evidence type="ECO:0000256" key="2">
    <source>
        <dbReference type="ARBA" id="ARBA00022448"/>
    </source>
</evidence>
<evidence type="ECO:0000256" key="4">
    <source>
        <dbReference type="ARBA" id="ARBA00022692"/>
    </source>
</evidence>
<keyword evidence="5 7" id="KW-1133">Transmembrane helix</keyword>
<comment type="similarity">
    <text evidence="7">Belongs to the binding-protein-dependent transport system permease family.</text>
</comment>
<keyword evidence="6 7" id="KW-0472">Membrane</keyword>
<dbReference type="EMBL" id="BMMW01000004">
    <property type="protein sequence ID" value="GGK65033.1"/>
    <property type="molecule type" value="Genomic_DNA"/>
</dbReference>
<sequence>MPSSIRTLRALTPRAAIAVGVAVVITLLAVGAPVVTAAIGVDPYTYHPETLGPDSAPAGAFGGISADHWFGVEPLSGRDLFAIVVYGARTSLLVGVASAVLTMVAVLVIGLTAGYFGGWIDRLVSAIINVLFGFPALLFMIALGAVVPPDASRLALVIAVMTVFGWAGGARVIRSQTMTLRERDFVRYARATGASTWHILTREVLPNLRGTAIVFLTLYVPAFIGTEAALSFLGVGVPAPTPSWGRSIGDSINWVQTDPWYLLFPGAALVLITLAINEIGETLRQRLSTPTLRSVA</sequence>
<proteinExistence type="inferred from homology"/>
<dbReference type="GO" id="GO:0055085">
    <property type="term" value="P:transmembrane transport"/>
    <property type="evidence" value="ECO:0007669"/>
    <property type="project" value="InterPro"/>
</dbReference>
<reference evidence="9" key="1">
    <citation type="journal article" date="2014" name="Int. J. Syst. Evol. Microbiol.">
        <title>Complete genome sequence of Corynebacterium casei LMG S-19264T (=DSM 44701T), isolated from a smear-ripened cheese.</title>
        <authorList>
            <consortium name="US DOE Joint Genome Institute (JGI-PGF)"/>
            <person name="Walter F."/>
            <person name="Albersmeier A."/>
            <person name="Kalinowski J."/>
            <person name="Ruckert C."/>
        </authorList>
    </citation>
    <scope>NUCLEOTIDE SEQUENCE</scope>
    <source>
        <strain evidence="9">CGMCC 4.7278</strain>
    </source>
</reference>
<evidence type="ECO:0000256" key="3">
    <source>
        <dbReference type="ARBA" id="ARBA00022475"/>
    </source>
</evidence>
<dbReference type="PANTHER" id="PTHR43386:SF1">
    <property type="entry name" value="D,D-DIPEPTIDE TRANSPORT SYSTEM PERMEASE PROTEIN DDPC-RELATED"/>
    <property type="match status" value="1"/>
</dbReference>
<dbReference type="Pfam" id="PF00528">
    <property type="entry name" value="BPD_transp_1"/>
    <property type="match status" value="1"/>
</dbReference>
<comment type="subcellular location">
    <subcellularLocation>
        <location evidence="1 7">Cell membrane</location>
        <topology evidence="1 7">Multi-pass membrane protein</topology>
    </subcellularLocation>
</comment>
<dbReference type="Gene3D" id="1.10.3720.10">
    <property type="entry name" value="MetI-like"/>
    <property type="match status" value="1"/>
</dbReference>
<feature type="transmembrane region" description="Helical" evidence="7">
    <location>
        <begin position="259"/>
        <end position="276"/>
    </location>
</feature>
<comment type="caution">
    <text evidence="9">The sequence shown here is derived from an EMBL/GenBank/DDBJ whole genome shotgun (WGS) entry which is preliminary data.</text>
</comment>
<evidence type="ECO:0000256" key="1">
    <source>
        <dbReference type="ARBA" id="ARBA00004651"/>
    </source>
</evidence>
<feature type="transmembrane region" description="Helical" evidence="7">
    <location>
        <begin position="212"/>
        <end position="239"/>
    </location>
</feature>
<dbReference type="InterPro" id="IPR000515">
    <property type="entry name" value="MetI-like"/>
</dbReference>
<dbReference type="GO" id="GO:0005886">
    <property type="term" value="C:plasma membrane"/>
    <property type="evidence" value="ECO:0007669"/>
    <property type="project" value="UniProtKB-SubCell"/>
</dbReference>
<evidence type="ECO:0000313" key="9">
    <source>
        <dbReference type="EMBL" id="GGK65033.1"/>
    </source>
</evidence>
<feature type="transmembrane region" description="Helical" evidence="7">
    <location>
        <begin position="92"/>
        <end position="116"/>
    </location>
</feature>
<evidence type="ECO:0000256" key="7">
    <source>
        <dbReference type="RuleBase" id="RU363032"/>
    </source>
</evidence>
<evidence type="ECO:0000256" key="6">
    <source>
        <dbReference type="ARBA" id="ARBA00023136"/>
    </source>
</evidence>
<keyword evidence="3" id="KW-1003">Cell membrane</keyword>
<dbReference type="PROSITE" id="PS50928">
    <property type="entry name" value="ABC_TM1"/>
    <property type="match status" value="1"/>
</dbReference>
<dbReference type="SUPFAM" id="SSF161098">
    <property type="entry name" value="MetI-like"/>
    <property type="match status" value="1"/>
</dbReference>
<evidence type="ECO:0000259" key="8">
    <source>
        <dbReference type="PROSITE" id="PS50928"/>
    </source>
</evidence>
<feature type="transmembrane region" description="Helical" evidence="7">
    <location>
        <begin position="153"/>
        <end position="173"/>
    </location>
</feature>
<dbReference type="RefSeq" id="WP_188830695.1">
    <property type="nucleotide sequence ID" value="NZ_BMMW01000004.1"/>
</dbReference>
<dbReference type="AlphaFoldDB" id="A0A917QS55"/>
<organism evidence="9 10">
    <name type="scientific">Nocardia camponoti</name>
    <dbReference type="NCBI Taxonomy" id="1616106"/>
    <lineage>
        <taxon>Bacteria</taxon>
        <taxon>Bacillati</taxon>
        <taxon>Actinomycetota</taxon>
        <taxon>Actinomycetes</taxon>
        <taxon>Mycobacteriales</taxon>
        <taxon>Nocardiaceae</taxon>
        <taxon>Nocardia</taxon>
    </lineage>
</organism>
<name>A0A917QS55_9NOCA</name>
<feature type="transmembrane region" description="Helical" evidence="7">
    <location>
        <begin position="123"/>
        <end position="147"/>
    </location>
</feature>
<feature type="domain" description="ABC transmembrane type-1" evidence="8">
    <location>
        <begin position="88"/>
        <end position="280"/>
    </location>
</feature>
<keyword evidence="4 7" id="KW-0812">Transmembrane</keyword>
<dbReference type="PANTHER" id="PTHR43386">
    <property type="entry name" value="OLIGOPEPTIDE TRANSPORT SYSTEM PERMEASE PROTEIN APPC"/>
    <property type="match status" value="1"/>
</dbReference>
<keyword evidence="2 7" id="KW-0813">Transport</keyword>
<dbReference type="Proteomes" id="UP000612956">
    <property type="component" value="Unassembled WGS sequence"/>
</dbReference>
<gene>
    <name evidence="9" type="ORF">GCM10011591_41620</name>
</gene>
<evidence type="ECO:0000313" key="10">
    <source>
        <dbReference type="Proteomes" id="UP000612956"/>
    </source>
</evidence>
<dbReference type="InterPro" id="IPR050366">
    <property type="entry name" value="BP-dependent_transpt_permease"/>
</dbReference>
<dbReference type="CDD" id="cd06261">
    <property type="entry name" value="TM_PBP2"/>
    <property type="match status" value="1"/>
</dbReference>